<dbReference type="AlphaFoldDB" id="A0A4Q9PN29"/>
<dbReference type="GO" id="GO:0008270">
    <property type="term" value="F:zinc ion binding"/>
    <property type="evidence" value="ECO:0007669"/>
    <property type="project" value="InterPro"/>
</dbReference>
<gene>
    <name evidence="5" type="ORF">BD310DRAFT_933280</name>
</gene>
<dbReference type="PROSITE" id="PS00463">
    <property type="entry name" value="ZN2_CY6_FUNGAL_1"/>
    <property type="match status" value="1"/>
</dbReference>
<keyword evidence="6" id="KW-1185">Reference proteome</keyword>
<dbReference type="InterPro" id="IPR007219">
    <property type="entry name" value="XnlR_reg_dom"/>
</dbReference>
<feature type="region of interest" description="Disordered" evidence="3">
    <location>
        <begin position="629"/>
        <end position="648"/>
    </location>
</feature>
<feature type="compositionally biased region" description="Polar residues" evidence="3">
    <location>
        <begin position="694"/>
        <end position="707"/>
    </location>
</feature>
<feature type="region of interest" description="Disordered" evidence="3">
    <location>
        <begin position="668"/>
        <end position="710"/>
    </location>
</feature>
<dbReference type="EMBL" id="ML145165">
    <property type="protein sequence ID" value="TBU55652.1"/>
    <property type="molecule type" value="Genomic_DNA"/>
</dbReference>
<dbReference type="PROSITE" id="PS50048">
    <property type="entry name" value="ZN2_CY6_FUNGAL_2"/>
    <property type="match status" value="1"/>
</dbReference>
<dbReference type="PANTHER" id="PTHR46910">
    <property type="entry name" value="TRANSCRIPTION FACTOR PDR1"/>
    <property type="match status" value="1"/>
</dbReference>
<dbReference type="InterPro" id="IPR001138">
    <property type="entry name" value="Zn2Cys6_DnaBD"/>
</dbReference>
<organism evidence="5 6">
    <name type="scientific">Dichomitus squalens</name>
    <dbReference type="NCBI Taxonomy" id="114155"/>
    <lineage>
        <taxon>Eukaryota</taxon>
        <taxon>Fungi</taxon>
        <taxon>Dikarya</taxon>
        <taxon>Basidiomycota</taxon>
        <taxon>Agaricomycotina</taxon>
        <taxon>Agaricomycetes</taxon>
        <taxon>Polyporales</taxon>
        <taxon>Polyporaceae</taxon>
        <taxon>Dichomitus</taxon>
    </lineage>
</organism>
<proteinExistence type="predicted"/>
<dbReference type="Proteomes" id="UP000292082">
    <property type="component" value="Unassembled WGS sequence"/>
</dbReference>
<dbReference type="SMART" id="SM00906">
    <property type="entry name" value="Fungal_trans"/>
    <property type="match status" value="1"/>
</dbReference>
<dbReference type="GO" id="GO:0000981">
    <property type="term" value="F:DNA-binding transcription factor activity, RNA polymerase II-specific"/>
    <property type="evidence" value="ECO:0007669"/>
    <property type="project" value="InterPro"/>
</dbReference>
<evidence type="ECO:0000313" key="5">
    <source>
        <dbReference type="EMBL" id="TBU55652.1"/>
    </source>
</evidence>
<dbReference type="Gene3D" id="4.10.240.10">
    <property type="entry name" value="Zn(2)-C6 fungal-type DNA-binding domain"/>
    <property type="match status" value="1"/>
</dbReference>
<dbReference type="Pfam" id="PF00172">
    <property type="entry name" value="Zn_clus"/>
    <property type="match status" value="1"/>
</dbReference>
<feature type="compositionally biased region" description="Polar residues" evidence="3">
    <location>
        <begin position="814"/>
        <end position="833"/>
    </location>
</feature>
<feature type="compositionally biased region" description="Low complexity" evidence="3">
    <location>
        <begin position="668"/>
        <end position="693"/>
    </location>
</feature>
<feature type="region of interest" description="Disordered" evidence="3">
    <location>
        <begin position="121"/>
        <end position="152"/>
    </location>
</feature>
<dbReference type="InterPro" id="IPR050987">
    <property type="entry name" value="AtrR-like"/>
</dbReference>
<dbReference type="InterPro" id="IPR036864">
    <property type="entry name" value="Zn2-C6_fun-type_DNA-bd_sf"/>
</dbReference>
<dbReference type="SMART" id="SM00066">
    <property type="entry name" value="GAL4"/>
    <property type="match status" value="1"/>
</dbReference>
<name>A0A4Q9PN29_9APHY</name>
<reference evidence="5 6" key="1">
    <citation type="submission" date="2019-01" db="EMBL/GenBank/DDBJ databases">
        <title>Draft genome sequences of three monokaryotic isolates of the white-rot basidiomycete fungus Dichomitus squalens.</title>
        <authorList>
            <consortium name="DOE Joint Genome Institute"/>
            <person name="Lopez S.C."/>
            <person name="Andreopoulos B."/>
            <person name="Pangilinan J."/>
            <person name="Lipzen A."/>
            <person name="Riley R."/>
            <person name="Ahrendt S."/>
            <person name="Ng V."/>
            <person name="Barry K."/>
            <person name="Daum C."/>
            <person name="Grigoriev I.V."/>
            <person name="Hilden K.S."/>
            <person name="Makela M.R."/>
            <person name="de Vries R.P."/>
        </authorList>
    </citation>
    <scope>NUCLEOTIDE SEQUENCE [LARGE SCALE GENOMIC DNA]</scope>
    <source>
        <strain evidence="5 6">CBS 464.89</strain>
    </source>
</reference>
<keyword evidence="1" id="KW-0479">Metal-binding</keyword>
<evidence type="ECO:0000313" key="6">
    <source>
        <dbReference type="Proteomes" id="UP000292082"/>
    </source>
</evidence>
<sequence>MSSEDEEVARPQYKRQKHTRACEFCRRRKVGCDAADKPDNRCSRCIAHGIQCQYDPAAKMKRPTKNHRYVEALEDRLSKVEDLLKKLHPEASASPESLEDAPQRMPCSSFRRATHPTLPASVLFPRGFHPTTGTDSSDDIDPSDDDGHAVTDVNFKGYHGKSSGSDLVRTILNLKSTHTGAPLIDLERPLQDITKPFTPNTLALASNIFPAYKENVYPPRDLMHELIDAYFNRLNIYLALLHRPTFERDVKNGLHLRDRGFGAVLLLVCAIGSGLLLDSSQIQSHGPPPGYHWFELVSTTDFSLLARPRLYDLQACALIAAYINMASSPQGCGVMLSLGIRMAQDVGAHRKKMYSATPTPEQELWKRAFWVLVAMDRIASFALGRPSTINDEDFDLDPMTECDDEYWSHPDPSQAFKQPPGKPSKVAFCNAFIRLLKIQASASRTIFTLNKSKLLLGYVGPEWKQRIVAELDSSMNKWLYTVPPHLRWDPNREDILFFYQSAILYTSYYQLQICIHRPFIPSPRRRVDNPPLPSMTICVNAARACVRVLHAQHKRMMAASGITSYTFTPFEMPLFTVGTMLGVYLWCGARDAQATLEDMDICFNILKDFEEHSVGARKLRAVLEVMVPSASRSPGEGPRTAPGSNLAKEGAQTIDEILTVAMKSLRISPHTTSSSDSSGTPSTPASADPALSSEMNTLRSNSCSDPTGINPEQAASLNELAYNLFSGCDMWALESNTINTPFTQDRPPSPFFSAVTDGDGTGPPFAPLAGHRPSLAPTQTDPTLAIPAGAPSLTSVDLGFLDSLSSMFDSMQYAPPTSSTHVPAPSTSENAASSHPLDACAPTEASTFASLVADPPAWLRDGDQDQDAGLWQWCTAPDGELWSQWEAYIHDQGGVQDPDFLAS</sequence>
<evidence type="ECO:0000259" key="4">
    <source>
        <dbReference type="PROSITE" id="PS50048"/>
    </source>
</evidence>
<evidence type="ECO:0000256" key="1">
    <source>
        <dbReference type="ARBA" id="ARBA00022723"/>
    </source>
</evidence>
<dbReference type="GO" id="GO:0006351">
    <property type="term" value="P:DNA-templated transcription"/>
    <property type="evidence" value="ECO:0007669"/>
    <property type="project" value="InterPro"/>
</dbReference>
<dbReference type="SUPFAM" id="SSF57701">
    <property type="entry name" value="Zn2/Cys6 DNA-binding domain"/>
    <property type="match status" value="1"/>
</dbReference>
<evidence type="ECO:0000256" key="2">
    <source>
        <dbReference type="ARBA" id="ARBA00023242"/>
    </source>
</evidence>
<dbReference type="Pfam" id="PF04082">
    <property type="entry name" value="Fungal_trans"/>
    <property type="match status" value="1"/>
</dbReference>
<protein>
    <submittedName>
        <fullName evidence="5">Fungal-specific transcription factor domain-containing protein</fullName>
    </submittedName>
</protein>
<dbReference type="PANTHER" id="PTHR46910:SF38">
    <property type="entry name" value="ZN(2)-C6 FUNGAL-TYPE DOMAIN-CONTAINING PROTEIN"/>
    <property type="match status" value="1"/>
</dbReference>
<dbReference type="CDD" id="cd12148">
    <property type="entry name" value="fungal_TF_MHR"/>
    <property type="match status" value="1"/>
</dbReference>
<dbReference type="CDD" id="cd00067">
    <property type="entry name" value="GAL4"/>
    <property type="match status" value="1"/>
</dbReference>
<feature type="region of interest" description="Disordered" evidence="3">
    <location>
        <begin position="814"/>
        <end position="839"/>
    </location>
</feature>
<feature type="domain" description="Zn(2)-C6 fungal-type" evidence="4">
    <location>
        <begin position="21"/>
        <end position="54"/>
    </location>
</feature>
<evidence type="ECO:0000256" key="3">
    <source>
        <dbReference type="SAM" id="MobiDB-lite"/>
    </source>
</evidence>
<dbReference type="GO" id="GO:0003677">
    <property type="term" value="F:DNA binding"/>
    <property type="evidence" value="ECO:0007669"/>
    <property type="project" value="InterPro"/>
</dbReference>
<keyword evidence="2" id="KW-0539">Nucleus</keyword>
<accession>A0A4Q9PN29</accession>